<dbReference type="SUPFAM" id="SSF48452">
    <property type="entry name" value="TPR-like"/>
    <property type="match status" value="1"/>
</dbReference>
<feature type="compositionally biased region" description="Basic residues" evidence="1">
    <location>
        <begin position="323"/>
        <end position="334"/>
    </location>
</feature>
<feature type="compositionally biased region" description="Polar residues" evidence="1">
    <location>
        <begin position="403"/>
        <end position="444"/>
    </location>
</feature>
<evidence type="ECO:0000256" key="1">
    <source>
        <dbReference type="SAM" id="MobiDB-lite"/>
    </source>
</evidence>
<feature type="compositionally biased region" description="Basic and acidic residues" evidence="1">
    <location>
        <begin position="627"/>
        <end position="636"/>
    </location>
</feature>
<name>A0A024G901_9STRA</name>
<dbReference type="STRING" id="65357.A0A024G901"/>
<dbReference type="InterPro" id="IPR019734">
    <property type="entry name" value="TPR_rpt"/>
</dbReference>
<dbReference type="SMART" id="SM00028">
    <property type="entry name" value="TPR"/>
    <property type="match status" value="4"/>
</dbReference>
<evidence type="ECO:0000313" key="3">
    <source>
        <dbReference type="Proteomes" id="UP000053237"/>
    </source>
</evidence>
<dbReference type="SMART" id="SM00015">
    <property type="entry name" value="IQ"/>
    <property type="match status" value="2"/>
</dbReference>
<feature type="region of interest" description="Disordered" evidence="1">
    <location>
        <begin position="323"/>
        <end position="448"/>
    </location>
</feature>
<dbReference type="OrthoDB" id="2148418at2759"/>
<gene>
    <name evidence="2" type="ORF">BN9_039330</name>
</gene>
<dbReference type="InterPro" id="IPR027417">
    <property type="entry name" value="P-loop_NTPase"/>
</dbReference>
<reference evidence="2 3" key="1">
    <citation type="submission" date="2012-05" db="EMBL/GenBank/DDBJ databases">
        <title>Recombination and specialization in a pathogen metapopulation.</title>
        <authorList>
            <person name="Gardiner A."/>
            <person name="Kemen E."/>
            <person name="Schultz-Larsen T."/>
            <person name="MacLean D."/>
            <person name="Van Oosterhout C."/>
            <person name="Jones J.D.G."/>
        </authorList>
    </citation>
    <scope>NUCLEOTIDE SEQUENCE [LARGE SCALE GENOMIC DNA]</scope>
    <source>
        <strain evidence="2 3">Ac Nc2</strain>
    </source>
</reference>
<proteinExistence type="predicted"/>
<dbReference type="PROSITE" id="PS50096">
    <property type="entry name" value="IQ"/>
    <property type="match status" value="2"/>
</dbReference>
<dbReference type="Gene3D" id="1.25.40.10">
    <property type="entry name" value="Tetratricopeptide repeat domain"/>
    <property type="match status" value="1"/>
</dbReference>
<organism evidence="2 3">
    <name type="scientific">Albugo candida</name>
    <dbReference type="NCBI Taxonomy" id="65357"/>
    <lineage>
        <taxon>Eukaryota</taxon>
        <taxon>Sar</taxon>
        <taxon>Stramenopiles</taxon>
        <taxon>Oomycota</taxon>
        <taxon>Peronosporomycetes</taxon>
        <taxon>Albuginales</taxon>
        <taxon>Albuginaceae</taxon>
        <taxon>Albugo</taxon>
    </lineage>
</organism>
<dbReference type="Gene3D" id="1.20.5.190">
    <property type="match status" value="1"/>
</dbReference>
<dbReference type="Pfam" id="PF13374">
    <property type="entry name" value="TPR_10"/>
    <property type="match status" value="1"/>
</dbReference>
<dbReference type="SUPFAM" id="SSF52540">
    <property type="entry name" value="P-loop containing nucleoside triphosphate hydrolases"/>
    <property type="match status" value="1"/>
</dbReference>
<protein>
    <submittedName>
        <fullName evidence="2">Uncharacterized protein</fullName>
    </submittedName>
</protein>
<accession>A0A024G901</accession>
<keyword evidence="3" id="KW-1185">Reference proteome</keyword>
<dbReference type="AlphaFoldDB" id="A0A024G901"/>
<dbReference type="InParanoid" id="A0A024G901"/>
<dbReference type="CDD" id="cd23767">
    <property type="entry name" value="IQCD"/>
    <property type="match status" value="1"/>
</dbReference>
<dbReference type="InterPro" id="IPR000048">
    <property type="entry name" value="IQ_motif_EF-hand-BS"/>
</dbReference>
<comment type="caution">
    <text evidence="2">The sequence shown here is derived from an EMBL/GenBank/DDBJ whole genome shotgun (WGS) entry which is preliminary data.</text>
</comment>
<evidence type="ECO:0000313" key="2">
    <source>
        <dbReference type="EMBL" id="CCI43149.1"/>
    </source>
</evidence>
<dbReference type="Pfam" id="PF00612">
    <property type="entry name" value="IQ"/>
    <property type="match status" value="1"/>
</dbReference>
<feature type="region of interest" description="Disordered" evidence="1">
    <location>
        <begin position="602"/>
        <end position="636"/>
    </location>
</feature>
<dbReference type="Proteomes" id="UP000053237">
    <property type="component" value="Unassembled WGS sequence"/>
</dbReference>
<dbReference type="EMBL" id="CAIX01000044">
    <property type="protein sequence ID" value="CCI43149.1"/>
    <property type="molecule type" value="Genomic_DNA"/>
</dbReference>
<sequence length="740" mass="83889">MQRYEWNSTHNSTSTSNIHRLRHKGVNAVRAPQIPTLRDVNSWIPLPRPLLDSTLTSEDVLEASIHPNTQAIEMLDATIKFLKENHMDTQALSCSEQLLSLKREMYGFTHPTVLQTLEEVVQAYNSVAIELLSANKHTDCLSTLHKAETLIKPDKFSGCEAGRILTYNNIACCLRRMGKLKSALRYLKEALQIGSNCEHVKNISVTYMNLCAVSSQLGQHDAALEYAQAAVFYVQDELVGIGSVDNYESSNLSEKGAKEQKLLALAIAYHNFAVELEFNNKGEASLQWYKKSFQIGTRCKEINPALHQSFLSAFENAKKRYKRVEKPSRTVHRPALRERPQSANINGSKPRGEYDENNTLHKAYMSKPVDSGNRKMQVKNETSPTIRSHKIRPRTARPPNDSYRPQNRTRTSNLSEKLSHSSRNGISVLRPQSSASRNGQQKSLYETKADECSTPQACLLFDFHDTESLLPSRPKPMLSSESAGLSPKLVGRHLQALQDCRSLNKQWSNEALDLIKDLDEDKATIPTLSLVQNEVQSSTYEHGKFDKRDKDSLPEHRSTHLDYLRKMREIAQSIRNDLTGDFATSKQDGAAKAPVIDKLYGKAPVQISPTEPGQRPPLNPRHRYKSSKIEERRQKRDSAAALIQTRIQNYISGRQANLFRIEAERKARAATDIQKIYRGHIARDFVAEQKIYNQSAVKLQALYRGFQTRHHVYRELAVSLSRSYIEEQHYRLELASAVGC</sequence>
<dbReference type="InterPro" id="IPR011990">
    <property type="entry name" value="TPR-like_helical_dom_sf"/>
</dbReference>